<dbReference type="InParanoid" id="A0A0D0CZB0"/>
<evidence type="ECO:0000313" key="1">
    <source>
        <dbReference type="EMBL" id="KIK80973.1"/>
    </source>
</evidence>
<keyword evidence="2" id="KW-1185">Reference proteome</keyword>
<organism evidence="1 2">
    <name type="scientific">Paxillus rubicundulus Ve08.2h10</name>
    <dbReference type="NCBI Taxonomy" id="930991"/>
    <lineage>
        <taxon>Eukaryota</taxon>
        <taxon>Fungi</taxon>
        <taxon>Dikarya</taxon>
        <taxon>Basidiomycota</taxon>
        <taxon>Agaricomycotina</taxon>
        <taxon>Agaricomycetes</taxon>
        <taxon>Agaricomycetidae</taxon>
        <taxon>Boletales</taxon>
        <taxon>Paxilineae</taxon>
        <taxon>Paxillaceae</taxon>
        <taxon>Paxillus</taxon>
    </lineage>
</organism>
<dbReference type="Proteomes" id="UP000054538">
    <property type="component" value="Unassembled WGS sequence"/>
</dbReference>
<dbReference type="HOGENOM" id="CLU_2794650_0_0_1"/>
<dbReference type="EMBL" id="KN825890">
    <property type="protein sequence ID" value="KIK80973.1"/>
    <property type="molecule type" value="Genomic_DNA"/>
</dbReference>
<accession>A0A0D0CZB0</accession>
<reference evidence="2" key="2">
    <citation type="submission" date="2015-01" db="EMBL/GenBank/DDBJ databases">
        <title>Evolutionary Origins and Diversification of the Mycorrhizal Mutualists.</title>
        <authorList>
            <consortium name="DOE Joint Genome Institute"/>
            <consortium name="Mycorrhizal Genomics Consortium"/>
            <person name="Kohler A."/>
            <person name="Kuo A."/>
            <person name="Nagy L.G."/>
            <person name="Floudas D."/>
            <person name="Copeland A."/>
            <person name="Barry K.W."/>
            <person name="Cichocki N."/>
            <person name="Veneault-Fourrey C."/>
            <person name="LaButti K."/>
            <person name="Lindquist E.A."/>
            <person name="Lipzen A."/>
            <person name="Lundell T."/>
            <person name="Morin E."/>
            <person name="Murat C."/>
            <person name="Riley R."/>
            <person name="Ohm R."/>
            <person name="Sun H."/>
            <person name="Tunlid A."/>
            <person name="Henrissat B."/>
            <person name="Grigoriev I.V."/>
            <person name="Hibbett D.S."/>
            <person name="Martin F."/>
        </authorList>
    </citation>
    <scope>NUCLEOTIDE SEQUENCE [LARGE SCALE GENOMIC DNA]</scope>
    <source>
        <strain evidence="2">Ve08.2h10</strain>
    </source>
</reference>
<reference evidence="1 2" key="1">
    <citation type="submission" date="2014-04" db="EMBL/GenBank/DDBJ databases">
        <authorList>
            <consortium name="DOE Joint Genome Institute"/>
            <person name="Kuo A."/>
            <person name="Kohler A."/>
            <person name="Jargeat P."/>
            <person name="Nagy L.G."/>
            <person name="Floudas D."/>
            <person name="Copeland A."/>
            <person name="Barry K.W."/>
            <person name="Cichocki N."/>
            <person name="Veneault-Fourrey C."/>
            <person name="LaButti K."/>
            <person name="Lindquist E.A."/>
            <person name="Lipzen A."/>
            <person name="Lundell T."/>
            <person name="Morin E."/>
            <person name="Murat C."/>
            <person name="Sun H."/>
            <person name="Tunlid A."/>
            <person name="Henrissat B."/>
            <person name="Grigoriev I.V."/>
            <person name="Hibbett D.S."/>
            <person name="Martin F."/>
            <person name="Nordberg H.P."/>
            <person name="Cantor M.N."/>
            <person name="Hua S.X."/>
        </authorList>
    </citation>
    <scope>NUCLEOTIDE SEQUENCE [LARGE SCALE GENOMIC DNA]</scope>
    <source>
        <strain evidence="1 2">Ve08.2h10</strain>
    </source>
</reference>
<proteinExistence type="predicted"/>
<name>A0A0D0CZB0_9AGAM</name>
<evidence type="ECO:0000313" key="2">
    <source>
        <dbReference type="Proteomes" id="UP000054538"/>
    </source>
</evidence>
<dbReference type="AlphaFoldDB" id="A0A0D0CZB0"/>
<protein>
    <submittedName>
        <fullName evidence="1">Uncharacterized protein</fullName>
    </submittedName>
</protein>
<gene>
    <name evidence="1" type="ORF">PAXRUDRAFT_210162</name>
</gene>
<sequence>MAFPFKYTIIRIYRCTWHLFPPHNQRFHYIVTQHAHNPKWLGDLFNFDPVHSKCFCPRWPAFGPTHSF</sequence>